<dbReference type="EMBL" id="RMBX01000009">
    <property type="protein sequence ID" value="RPD39946.1"/>
    <property type="molecule type" value="Genomic_DNA"/>
</dbReference>
<dbReference type="PANTHER" id="PTHR42686">
    <property type="entry name" value="GH17980P-RELATED"/>
    <property type="match status" value="1"/>
</dbReference>
<name>A0A3N4MDD3_9BACT</name>
<dbReference type="InterPro" id="IPR036812">
    <property type="entry name" value="NAD(P)_OxRdtase_dom_sf"/>
</dbReference>
<dbReference type="AlphaFoldDB" id="A0A3N4MDD3"/>
<dbReference type="PRINTS" id="PR00069">
    <property type="entry name" value="ALDKETRDTASE"/>
</dbReference>
<evidence type="ECO:0000313" key="2">
    <source>
        <dbReference type="EMBL" id="RPD39946.1"/>
    </source>
</evidence>
<dbReference type="InterPro" id="IPR023210">
    <property type="entry name" value="NADP_OxRdtase_dom"/>
</dbReference>
<protein>
    <submittedName>
        <fullName evidence="2">Aldo/keto reductase</fullName>
    </submittedName>
</protein>
<evidence type="ECO:0000313" key="3">
    <source>
        <dbReference type="Proteomes" id="UP000279089"/>
    </source>
</evidence>
<evidence type="ECO:0000259" key="1">
    <source>
        <dbReference type="Pfam" id="PF00248"/>
    </source>
</evidence>
<dbReference type="Gene3D" id="3.20.20.100">
    <property type="entry name" value="NADP-dependent oxidoreductase domain"/>
    <property type="match status" value="1"/>
</dbReference>
<reference evidence="3" key="1">
    <citation type="submission" date="2018-11" db="EMBL/GenBank/DDBJ databases">
        <title>Chitinophaga lutea sp.nov., isolate from arsenic contaminated soil.</title>
        <authorList>
            <person name="Zong Y."/>
        </authorList>
    </citation>
    <scope>NUCLEOTIDE SEQUENCE [LARGE SCALE GENOMIC DNA]</scope>
    <source>
        <strain evidence="3">YLT18</strain>
    </source>
</reference>
<dbReference type="Proteomes" id="UP000279089">
    <property type="component" value="Unassembled WGS sequence"/>
</dbReference>
<dbReference type="RefSeq" id="WP_120517766.1">
    <property type="nucleotide sequence ID" value="NZ_QXZY01000010.1"/>
</dbReference>
<dbReference type="GO" id="GO:0016491">
    <property type="term" value="F:oxidoreductase activity"/>
    <property type="evidence" value="ECO:0007669"/>
    <property type="project" value="InterPro"/>
</dbReference>
<organism evidence="2 3">
    <name type="scientific">Chitinophaga barathri</name>
    <dbReference type="NCBI Taxonomy" id="1647451"/>
    <lineage>
        <taxon>Bacteria</taxon>
        <taxon>Pseudomonadati</taxon>
        <taxon>Bacteroidota</taxon>
        <taxon>Chitinophagia</taxon>
        <taxon>Chitinophagales</taxon>
        <taxon>Chitinophagaceae</taxon>
        <taxon>Chitinophaga</taxon>
    </lineage>
</organism>
<dbReference type="GO" id="GO:0005829">
    <property type="term" value="C:cytosol"/>
    <property type="evidence" value="ECO:0007669"/>
    <property type="project" value="TreeGrafter"/>
</dbReference>
<sequence>MKLERLILGTAGIGGVWGPVDPAASVETVLAALEHGIGAIDTAPAYAHAETYVGEALRQWEGPVPAVSSKAGRLQGFTAYDGRYDYSRGAMLQSVGESLEKLKLPVLDVLFLHDPSQVPRQDFGHVVDVLREIKEMGLAKAIGLGGNPPEWAWPWLRDGAFDVLMEYNRLNACSTVAMETSLPESLSAGVRYYAASPLNMGALGGQFSAFTGNPPGWLPEADIEAARRLHALAQTECMELRAMAHRFLLSLQFSFNIVIGPSNPQQLEATLGDFAAGPLPQYLFEKILHYSKDTLPR</sequence>
<dbReference type="SUPFAM" id="SSF51430">
    <property type="entry name" value="NAD(P)-linked oxidoreductase"/>
    <property type="match status" value="1"/>
</dbReference>
<comment type="caution">
    <text evidence="2">The sequence shown here is derived from an EMBL/GenBank/DDBJ whole genome shotgun (WGS) entry which is preliminary data.</text>
</comment>
<dbReference type="OrthoDB" id="9773828at2"/>
<dbReference type="InterPro" id="IPR020471">
    <property type="entry name" value="AKR"/>
</dbReference>
<keyword evidence="3" id="KW-1185">Reference proteome</keyword>
<accession>A0A3N4MDD3</accession>
<feature type="domain" description="NADP-dependent oxidoreductase" evidence="1">
    <location>
        <begin position="5"/>
        <end position="287"/>
    </location>
</feature>
<proteinExistence type="predicted"/>
<dbReference type="PANTHER" id="PTHR42686:SF1">
    <property type="entry name" value="GH17980P-RELATED"/>
    <property type="match status" value="1"/>
</dbReference>
<gene>
    <name evidence="2" type="ORF">EG028_17645</name>
</gene>
<dbReference type="Pfam" id="PF00248">
    <property type="entry name" value="Aldo_ket_red"/>
    <property type="match status" value="1"/>
</dbReference>
<dbReference type="CDD" id="cd19090">
    <property type="entry name" value="AKR_AKR15A-like"/>
    <property type="match status" value="1"/>
</dbReference>